<evidence type="ECO:0000313" key="3">
    <source>
        <dbReference type="Proteomes" id="UP001465755"/>
    </source>
</evidence>
<sequence>MSFGWTVLTMMVLSLPYTLPVTISTIQFPMSLALGGSLIVWYLPKYGARHVFIDPKRQAASAVKTPLLNH</sequence>
<dbReference type="EMBL" id="JALJOQ010000103">
    <property type="protein sequence ID" value="KAK9797826.1"/>
    <property type="molecule type" value="Genomic_DNA"/>
</dbReference>
<protein>
    <submittedName>
        <fullName evidence="2">Uncharacterized protein</fullName>
    </submittedName>
</protein>
<keyword evidence="1" id="KW-1133">Transmembrane helix</keyword>
<comment type="caution">
    <text evidence="2">The sequence shown here is derived from an EMBL/GenBank/DDBJ whole genome shotgun (WGS) entry which is preliminary data.</text>
</comment>
<accession>A0AAW1NUC2</accession>
<organism evidence="2 3">
    <name type="scientific">Symbiochloris irregularis</name>
    <dbReference type="NCBI Taxonomy" id="706552"/>
    <lineage>
        <taxon>Eukaryota</taxon>
        <taxon>Viridiplantae</taxon>
        <taxon>Chlorophyta</taxon>
        <taxon>core chlorophytes</taxon>
        <taxon>Trebouxiophyceae</taxon>
        <taxon>Trebouxiales</taxon>
        <taxon>Trebouxiaceae</taxon>
        <taxon>Symbiochloris</taxon>
    </lineage>
</organism>
<keyword evidence="3" id="KW-1185">Reference proteome</keyword>
<name>A0AAW1NUC2_9CHLO</name>
<evidence type="ECO:0000256" key="1">
    <source>
        <dbReference type="SAM" id="Phobius"/>
    </source>
</evidence>
<feature type="transmembrane region" description="Helical" evidence="1">
    <location>
        <begin position="20"/>
        <end position="43"/>
    </location>
</feature>
<gene>
    <name evidence="2" type="ORF">WJX73_003297</name>
</gene>
<dbReference type="AlphaFoldDB" id="A0AAW1NUC2"/>
<keyword evidence="1" id="KW-0812">Transmembrane</keyword>
<reference evidence="2 3" key="1">
    <citation type="journal article" date="2024" name="Nat. Commun.">
        <title>Phylogenomics reveals the evolutionary origins of lichenization in chlorophyte algae.</title>
        <authorList>
            <person name="Puginier C."/>
            <person name="Libourel C."/>
            <person name="Otte J."/>
            <person name="Skaloud P."/>
            <person name="Haon M."/>
            <person name="Grisel S."/>
            <person name="Petersen M."/>
            <person name="Berrin J.G."/>
            <person name="Delaux P.M."/>
            <person name="Dal Grande F."/>
            <person name="Keller J."/>
        </authorList>
    </citation>
    <scope>NUCLEOTIDE SEQUENCE [LARGE SCALE GENOMIC DNA]</scope>
    <source>
        <strain evidence="2 3">SAG 2036</strain>
    </source>
</reference>
<proteinExistence type="predicted"/>
<dbReference type="Proteomes" id="UP001465755">
    <property type="component" value="Unassembled WGS sequence"/>
</dbReference>
<evidence type="ECO:0000313" key="2">
    <source>
        <dbReference type="EMBL" id="KAK9797826.1"/>
    </source>
</evidence>
<keyword evidence="1" id="KW-0472">Membrane</keyword>